<reference evidence="2" key="1">
    <citation type="submission" date="2020-04" db="EMBL/GenBank/DDBJ databases">
        <authorList>
            <person name="Chiriac C."/>
            <person name="Salcher M."/>
            <person name="Ghai R."/>
            <person name="Kavagutti S V."/>
        </authorList>
    </citation>
    <scope>NUCLEOTIDE SEQUENCE</scope>
</reference>
<accession>A0A6J5LC61</accession>
<dbReference type="Pfam" id="PF04448">
    <property type="entry name" value="DUF551"/>
    <property type="match status" value="1"/>
</dbReference>
<feature type="domain" description="DUF551" evidence="1">
    <location>
        <begin position="50"/>
        <end position="107"/>
    </location>
</feature>
<gene>
    <name evidence="2" type="ORF">UFOVP120_46</name>
</gene>
<sequence length="109" mass="12303">MTPREVIPAEISEEVEAEVSTALTKMVDDVRRYEAFNAESPWRPIATAPKDGSAILSWPAQSAFTGDDTISYVVRWNARKEAWIEASGEEYDTFNPTHWMPLPEPPEGY</sequence>
<organism evidence="2">
    <name type="scientific">uncultured Caudovirales phage</name>
    <dbReference type="NCBI Taxonomy" id="2100421"/>
    <lineage>
        <taxon>Viruses</taxon>
        <taxon>Duplodnaviria</taxon>
        <taxon>Heunggongvirae</taxon>
        <taxon>Uroviricota</taxon>
        <taxon>Caudoviricetes</taxon>
        <taxon>Peduoviridae</taxon>
        <taxon>Maltschvirus</taxon>
        <taxon>Maltschvirus maltsch</taxon>
    </lineage>
</organism>
<name>A0A6J5LC61_9CAUD</name>
<proteinExistence type="predicted"/>
<evidence type="ECO:0000259" key="1">
    <source>
        <dbReference type="Pfam" id="PF04448"/>
    </source>
</evidence>
<evidence type="ECO:0000313" key="2">
    <source>
        <dbReference type="EMBL" id="CAB4130943.1"/>
    </source>
</evidence>
<protein>
    <recommendedName>
        <fullName evidence="1">DUF551 domain-containing protein</fullName>
    </recommendedName>
</protein>
<dbReference type="EMBL" id="LR796242">
    <property type="protein sequence ID" value="CAB4130943.1"/>
    <property type="molecule type" value="Genomic_DNA"/>
</dbReference>
<dbReference type="InterPro" id="IPR007539">
    <property type="entry name" value="DUF551"/>
</dbReference>